<dbReference type="PANTHER" id="PTHR45460">
    <property type="entry name" value="SIMILAR TO CYSTEINE PROTEINASE"/>
    <property type="match status" value="1"/>
</dbReference>
<dbReference type="Pfam" id="PF07593">
    <property type="entry name" value="UnbV_ASPIC"/>
    <property type="match status" value="1"/>
</dbReference>
<accession>A0A8J7Q9Y0</accession>
<feature type="domain" description="ASPIC/UnbV" evidence="3">
    <location>
        <begin position="460"/>
        <end position="539"/>
    </location>
</feature>
<dbReference type="InterPro" id="IPR011519">
    <property type="entry name" value="UnbV_ASPIC"/>
</dbReference>
<proteinExistence type="predicted"/>
<dbReference type="Pfam" id="PF07705">
    <property type="entry name" value="CARDB"/>
    <property type="match status" value="4"/>
</dbReference>
<dbReference type="InterPro" id="IPR011635">
    <property type="entry name" value="CARDB"/>
</dbReference>
<evidence type="ECO:0000313" key="6">
    <source>
        <dbReference type="Proteomes" id="UP000664417"/>
    </source>
</evidence>
<dbReference type="RefSeq" id="WP_207860105.1">
    <property type="nucleotide sequence ID" value="NZ_JAFREP010000015.1"/>
</dbReference>
<keyword evidence="1 2" id="KW-0732">Signal</keyword>
<feature type="domain" description="CARDB" evidence="4">
    <location>
        <begin position="669"/>
        <end position="777"/>
    </location>
</feature>
<evidence type="ECO:0000259" key="4">
    <source>
        <dbReference type="Pfam" id="PF07705"/>
    </source>
</evidence>
<evidence type="ECO:0000256" key="1">
    <source>
        <dbReference type="ARBA" id="ARBA00022729"/>
    </source>
</evidence>
<dbReference type="Pfam" id="PF13517">
    <property type="entry name" value="FG-GAP_3"/>
    <property type="match status" value="3"/>
</dbReference>
<dbReference type="PANTHER" id="PTHR45460:SF2">
    <property type="entry name" value="ALPHA 1,3 GLUCANASE, GH71 FAMILY (EUROFUNG)"/>
    <property type="match status" value="1"/>
</dbReference>
<feature type="domain" description="CARDB" evidence="4">
    <location>
        <begin position="1029"/>
        <end position="1143"/>
    </location>
</feature>
<evidence type="ECO:0000313" key="5">
    <source>
        <dbReference type="EMBL" id="MBO1320154.1"/>
    </source>
</evidence>
<dbReference type="Proteomes" id="UP000664417">
    <property type="component" value="Unassembled WGS sequence"/>
</dbReference>
<dbReference type="InterPro" id="IPR013517">
    <property type="entry name" value="FG-GAP"/>
</dbReference>
<evidence type="ECO:0000256" key="2">
    <source>
        <dbReference type="SAM" id="SignalP"/>
    </source>
</evidence>
<keyword evidence="6" id="KW-1185">Reference proteome</keyword>
<dbReference type="Gene3D" id="2.130.10.130">
    <property type="entry name" value="Integrin alpha, N-terminal"/>
    <property type="match status" value="2"/>
</dbReference>
<feature type="chain" id="PRO_5035203959" evidence="2">
    <location>
        <begin position="31"/>
        <end position="1150"/>
    </location>
</feature>
<dbReference type="InterPro" id="IPR028994">
    <property type="entry name" value="Integrin_alpha_N"/>
</dbReference>
<feature type="domain" description="CARDB" evidence="4">
    <location>
        <begin position="916"/>
        <end position="1016"/>
    </location>
</feature>
<feature type="domain" description="CARDB" evidence="4">
    <location>
        <begin position="790"/>
        <end position="894"/>
    </location>
</feature>
<feature type="signal peptide" evidence="2">
    <location>
        <begin position="1"/>
        <end position="30"/>
    </location>
</feature>
<evidence type="ECO:0000259" key="3">
    <source>
        <dbReference type="Pfam" id="PF07593"/>
    </source>
</evidence>
<sequence>MLHCSQIVRNARFIVHLLIFAIFACVSAQAQSFTNQSSQLPDIGGGFASEGTRGGSTSGEPAYSGIAIGVVDMNGDGRDDIVRIHQGSQVVITLQNSSRGFSNHKTIDLGYPVWSTAMADIDGDGTMDIFAGGDNNRRNLLLGKDGWQNFGGARLPLNLPSGQTFFAQGASFLDLNHDGNLELFVAGGEGKNMLWTYAGGTTLQTADHLLSSNPTPSGGNRSATWTDVDGDGDFDLYLAKALDGASSSDLRRRNMFFQSQFAQDGSHSYRERASTIRLNDSEQSYAAEFADLDNDGLMEAIVLDHTKPGSAHGGARLFRQDSYGRFFEDTSFGVSLGFKGAQLILADFDNDGYQDLLLAGDTNGTTRLWRNTGTGDFTPVTDFRVSINGAMQNPGTLSVGDLNNDGFLDIYAGYVDFIDGFGKIANVAAANRPDQLWLNNGNSNGFVKVSLTGDDSPAHGIGSRITVTQSAKNDGFGESTRATGTETTQIRDVRAGHGFGIMNSLEQHFGLGTNPAPVSITVDWASGKQQTLTNITPGSAVQIKEDVKPDLAVTGFTTANPAPMPGETINLSITVANLSETHAGSSRLALYLSDTDRIDYNVAPRTYTVEDVPVNGQFVLNIPYTIPANAGATDQWLHAVVNHGATLDEGPIGNNDRALPLQIGLDGVDLAISTHDTHTDNIDAGRYLYVSAIVENIGSQDASSSELHYYLSNDIRFNPQDDVRLGVENVPPLGAGATSAQSHSVRIPPSTPWGPKYIFFVANTTGSVTEINTNNNIEYRAIHVNNTLLPDMVVENTTATPTNVVAGDRITLSATLRNAGHGVPPEQTVGYFLSQDQTYDDGDIPLKFQNVGVVNPVMSIHNFIDVPNVGGTWHILWVADFHNVIHELNETNNAGSFEIFITGEGKDLYNERFTASPTSNIMPGDALWVTHRVANRGTSTAGNTTAAIYLSTDQTLSGNDTLLFERTVGVLSSGAGSYNARHITMPSNLPEGTSYLLFVADRDDVIDESNENNNVAAIEISRTATGSLPDLELTQASVALSEIQVGDPITLRITAENSGSSSSFAQSNAVYVYIYTDSSLSSDDPRLTWFSVPNLEGGASYSKTKQMLWPNSLGLTPGDYYLIYKIDPNNVVPETNENNNKVTIAFKINP</sequence>
<gene>
    <name evidence="5" type="ORF">J3U88_16885</name>
</gene>
<name>A0A8J7Q9Y0_9BACT</name>
<dbReference type="InterPro" id="IPR013783">
    <property type="entry name" value="Ig-like_fold"/>
</dbReference>
<organism evidence="5 6">
    <name type="scientific">Acanthopleuribacter pedis</name>
    <dbReference type="NCBI Taxonomy" id="442870"/>
    <lineage>
        <taxon>Bacteria</taxon>
        <taxon>Pseudomonadati</taxon>
        <taxon>Acidobacteriota</taxon>
        <taxon>Holophagae</taxon>
        <taxon>Acanthopleuribacterales</taxon>
        <taxon>Acanthopleuribacteraceae</taxon>
        <taxon>Acanthopleuribacter</taxon>
    </lineage>
</organism>
<dbReference type="EMBL" id="JAFREP010000015">
    <property type="protein sequence ID" value="MBO1320154.1"/>
    <property type="molecule type" value="Genomic_DNA"/>
</dbReference>
<protein>
    <submittedName>
        <fullName evidence="5">VCBS repeat-containing protein</fullName>
    </submittedName>
</protein>
<comment type="caution">
    <text evidence="5">The sequence shown here is derived from an EMBL/GenBank/DDBJ whole genome shotgun (WGS) entry which is preliminary data.</text>
</comment>
<dbReference type="SUPFAM" id="SSF69318">
    <property type="entry name" value="Integrin alpha N-terminal domain"/>
    <property type="match status" value="1"/>
</dbReference>
<dbReference type="AlphaFoldDB" id="A0A8J7Q9Y0"/>
<dbReference type="Gene3D" id="2.60.40.10">
    <property type="entry name" value="Immunoglobulins"/>
    <property type="match status" value="5"/>
</dbReference>
<reference evidence="5" key="1">
    <citation type="submission" date="2021-03" db="EMBL/GenBank/DDBJ databases">
        <authorList>
            <person name="Wang G."/>
        </authorList>
    </citation>
    <scope>NUCLEOTIDE SEQUENCE</scope>
    <source>
        <strain evidence="5">KCTC 12899</strain>
    </source>
</reference>